<protein>
    <submittedName>
        <fullName evidence="1">Uncharacterized protein</fullName>
    </submittedName>
</protein>
<reference evidence="1" key="1">
    <citation type="submission" date="2014-11" db="EMBL/GenBank/DDBJ databases">
        <authorList>
            <person name="Amaro Gonzalez C."/>
        </authorList>
    </citation>
    <scope>NUCLEOTIDE SEQUENCE</scope>
</reference>
<dbReference type="EMBL" id="GBXM01078630">
    <property type="protein sequence ID" value="JAH29947.1"/>
    <property type="molecule type" value="Transcribed_RNA"/>
</dbReference>
<reference evidence="1" key="2">
    <citation type="journal article" date="2015" name="Fish Shellfish Immunol.">
        <title>Early steps in the European eel (Anguilla anguilla)-Vibrio vulnificus interaction in the gills: Role of the RtxA13 toxin.</title>
        <authorList>
            <person name="Callol A."/>
            <person name="Pajuelo D."/>
            <person name="Ebbesson L."/>
            <person name="Teles M."/>
            <person name="MacKenzie S."/>
            <person name="Amaro C."/>
        </authorList>
    </citation>
    <scope>NUCLEOTIDE SEQUENCE</scope>
</reference>
<evidence type="ECO:0000313" key="1">
    <source>
        <dbReference type="EMBL" id="JAH29947.1"/>
    </source>
</evidence>
<name>A0A0E9RMA4_ANGAN</name>
<proteinExistence type="predicted"/>
<sequence length="42" mass="4908">MRAVSVCCVFWSPTKCFHFQNWVPFVYCSSWPSSACGLWKCQ</sequence>
<dbReference type="AlphaFoldDB" id="A0A0E9RMA4"/>
<organism evidence="1">
    <name type="scientific">Anguilla anguilla</name>
    <name type="common">European freshwater eel</name>
    <name type="synonym">Muraena anguilla</name>
    <dbReference type="NCBI Taxonomy" id="7936"/>
    <lineage>
        <taxon>Eukaryota</taxon>
        <taxon>Metazoa</taxon>
        <taxon>Chordata</taxon>
        <taxon>Craniata</taxon>
        <taxon>Vertebrata</taxon>
        <taxon>Euteleostomi</taxon>
        <taxon>Actinopterygii</taxon>
        <taxon>Neopterygii</taxon>
        <taxon>Teleostei</taxon>
        <taxon>Anguilliformes</taxon>
        <taxon>Anguillidae</taxon>
        <taxon>Anguilla</taxon>
    </lineage>
</organism>
<accession>A0A0E9RMA4</accession>